<accession>A0A0K0FNR6</accession>
<feature type="compositionally biased region" description="Polar residues" evidence="1">
    <location>
        <begin position="16"/>
        <end position="32"/>
    </location>
</feature>
<protein>
    <submittedName>
        <fullName evidence="3">Uncharacterized protein</fullName>
    </submittedName>
</protein>
<dbReference type="AlphaFoldDB" id="A0A0K0FNR6"/>
<dbReference type="Proteomes" id="UP000035680">
    <property type="component" value="Unassembled WGS sequence"/>
</dbReference>
<keyword evidence="2" id="KW-1185">Reference proteome</keyword>
<reference evidence="3" key="2">
    <citation type="submission" date="2015-08" db="UniProtKB">
        <authorList>
            <consortium name="WormBaseParasite"/>
        </authorList>
    </citation>
    <scope>IDENTIFICATION</scope>
</reference>
<feature type="region of interest" description="Disordered" evidence="1">
    <location>
        <begin position="1"/>
        <end position="32"/>
    </location>
</feature>
<dbReference type="WBParaSite" id="SVE_1076700.1">
    <property type="protein sequence ID" value="SVE_1076700.1"/>
    <property type="gene ID" value="SVE_1076700"/>
</dbReference>
<feature type="compositionally biased region" description="Basic and acidic residues" evidence="1">
    <location>
        <begin position="1"/>
        <end position="13"/>
    </location>
</feature>
<evidence type="ECO:0000313" key="2">
    <source>
        <dbReference type="Proteomes" id="UP000035680"/>
    </source>
</evidence>
<evidence type="ECO:0000256" key="1">
    <source>
        <dbReference type="SAM" id="MobiDB-lite"/>
    </source>
</evidence>
<evidence type="ECO:0000313" key="3">
    <source>
        <dbReference type="WBParaSite" id="SVE_1076700.1"/>
    </source>
</evidence>
<organism evidence="2 3">
    <name type="scientific">Strongyloides venezuelensis</name>
    <name type="common">Threadworm</name>
    <dbReference type="NCBI Taxonomy" id="75913"/>
    <lineage>
        <taxon>Eukaryota</taxon>
        <taxon>Metazoa</taxon>
        <taxon>Ecdysozoa</taxon>
        <taxon>Nematoda</taxon>
        <taxon>Chromadorea</taxon>
        <taxon>Rhabditida</taxon>
        <taxon>Tylenchina</taxon>
        <taxon>Panagrolaimomorpha</taxon>
        <taxon>Strongyloidoidea</taxon>
        <taxon>Strongyloididae</taxon>
        <taxon>Strongyloides</taxon>
    </lineage>
</organism>
<name>A0A0K0FNR6_STRVS</name>
<sequence length="86" mass="9590">MGISSDDKNRCFSDDFNGNNRNSTQLSSITSRGRTNSCFTNDDDVTIPKTVDDFSKGLRPTLKDIIKKVPLESDLQNNGITTFIKE</sequence>
<dbReference type="STRING" id="75913.A0A0K0FNR6"/>
<proteinExistence type="predicted"/>
<reference evidence="2" key="1">
    <citation type="submission" date="2014-07" db="EMBL/GenBank/DDBJ databases">
        <authorList>
            <person name="Martin A.A"/>
            <person name="De Silva N."/>
        </authorList>
    </citation>
    <scope>NUCLEOTIDE SEQUENCE</scope>
</reference>